<proteinExistence type="predicted"/>
<sequence>MLHGMDKLEARKPSSEFQKHNRKQSIRASSPARSVDDLNRKINCHMGMLKKKPEHVKKYLQNRYVAYAV</sequence>
<keyword evidence="3" id="KW-1185">Reference proteome</keyword>
<dbReference type="EMBL" id="CP073347">
    <property type="protein sequence ID" value="UTW11527.1"/>
    <property type="molecule type" value="Genomic_DNA"/>
</dbReference>
<protein>
    <submittedName>
        <fullName evidence="2">Uncharacterized protein</fullName>
    </submittedName>
</protein>
<feature type="compositionally biased region" description="Basic and acidic residues" evidence="1">
    <location>
        <begin position="1"/>
        <end position="19"/>
    </location>
</feature>
<evidence type="ECO:0000313" key="2">
    <source>
        <dbReference type="EMBL" id="UTW11527.1"/>
    </source>
</evidence>
<organism evidence="2 3">
    <name type="scientific">Marinobacterium rhizophilum</name>
    <dbReference type="NCBI Taxonomy" id="420402"/>
    <lineage>
        <taxon>Bacteria</taxon>
        <taxon>Pseudomonadati</taxon>
        <taxon>Pseudomonadota</taxon>
        <taxon>Gammaproteobacteria</taxon>
        <taxon>Oceanospirillales</taxon>
        <taxon>Oceanospirillaceae</taxon>
        <taxon>Marinobacterium</taxon>
    </lineage>
</organism>
<dbReference type="Proteomes" id="UP001058461">
    <property type="component" value="Chromosome"/>
</dbReference>
<feature type="region of interest" description="Disordered" evidence="1">
    <location>
        <begin position="1"/>
        <end position="39"/>
    </location>
</feature>
<evidence type="ECO:0000313" key="3">
    <source>
        <dbReference type="Proteomes" id="UP001058461"/>
    </source>
</evidence>
<name>A0ABY5HI66_9GAMM</name>
<gene>
    <name evidence="2" type="ORF">KDW95_20090</name>
</gene>
<accession>A0ABY5HI66</accession>
<evidence type="ECO:0000256" key="1">
    <source>
        <dbReference type="SAM" id="MobiDB-lite"/>
    </source>
</evidence>
<dbReference type="RefSeq" id="WP_255853566.1">
    <property type="nucleotide sequence ID" value="NZ_CP073347.1"/>
</dbReference>
<reference evidence="2" key="1">
    <citation type="submission" date="2021-04" db="EMBL/GenBank/DDBJ databases">
        <title>Oceanospirillales bacteria with DddD are important DMSP degraders in coastal seawater.</title>
        <authorList>
            <person name="Liu J."/>
        </authorList>
    </citation>
    <scope>NUCLEOTIDE SEQUENCE</scope>
    <source>
        <strain evidence="2">D13-1</strain>
    </source>
</reference>